<sequence length="166" mass="18609">MKIRKMNKLKLALFIGLLFFTGIAIGYSQKPMQSCPRNFDGKAFTKIKKEIKKHDGDTVAFDVEVLKIAFGYNDKPYFQGKMDNGETLWISSMVSNSDVTVGKKLRVLGYLNGVTADDEIGKKYNKGGIQVLAFALLNTETKQLHFSDAFKNEALLWKSGGFIPKK</sequence>
<gene>
    <name evidence="1" type="ORF">SAMN04487935_1914</name>
</gene>
<dbReference type="AlphaFoldDB" id="A0A1G8WSC2"/>
<dbReference type="Proteomes" id="UP000199580">
    <property type="component" value="Unassembled WGS sequence"/>
</dbReference>
<dbReference type="EMBL" id="FNEZ01000002">
    <property type="protein sequence ID" value="SDJ80525.1"/>
    <property type="molecule type" value="Genomic_DNA"/>
</dbReference>
<protein>
    <submittedName>
        <fullName evidence="1">Uncharacterized protein</fullName>
    </submittedName>
</protein>
<name>A0A1G8WSC2_9FLAO</name>
<evidence type="ECO:0000313" key="2">
    <source>
        <dbReference type="Proteomes" id="UP000199580"/>
    </source>
</evidence>
<evidence type="ECO:0000313" key="1">
    <source>
        <dbReference type="EMBL" id="SDJ80525.1"/>
    </source>
</evidence>
<proteinExistence type="predicted"/>
<organism evidence="1 2">
    <name type="scientific">Flavobacterium noncentrifugens</name>
    <dbReference type="NCBI Taxonomy" id="1128970"/>
    <lineage>
        <taxon>Bacteria</taxon>
        <taxon>Pseudomonadati</taxon>
        <taxon>Bacteroidota</taxon>
        <taxon>Flavobacteriia</taxon>
        <taxon>Flavobacteriales</taxon>
        <taxon>Flavobacteriaceae</taxon>
        <taxon>Flavobacterium</taxon>
    </lineage>
</organism>
<dbReference type="STRING" id="1128970.SAMN04487935_1914"/>
<keyword evidence="2" id="KW-1185">Reference proteome</keyword>
<accession>A0A1G8WSC2</accession>
<reference evidence="1 2" key="1">
    <citation type="submission" date="2016-10" db="EMBL/GenBank/DDBJ databases">
        <authorList>
            <person name="de Groot N.N."/>
        </authorList>
    </citation>
    <scope>NUCLEOTIDE SEQUENCE [LARGE SCALE GENOMIC DNA]</scope>
    <source>
        <strain evidence="1 2">CGMCC 1.10076</strain>
    </source>
</reference>